<feature type="domain" description="ABC transmembrane type-1" evidence="8">
    <location>
        <begin position="46"/>
        <end position="243"/>
    </location>
</feature>
<dbReference type="RefSeq" id="WP_017126097.1">
    <property type="nucleotide sequence ID" value="NZ_JACAQE010000002.1"/>
</dbReference>
<feature type="transmembrane region" description="Helical" evidence="7">
    <location>
        <begin position="44"/>
        <end position="65"/>
    </location>
</feature>
<feature type="transmembrane region" description="Helical" evidence="7">
    <location>
        <begin position="182"/>
        <end position="207"/>
    </location>
</feature>
<dbReference type="AlphaFoldDB" id="A0A7Y7XVM3"/>
<comment type="similarity">
    <text evidence="7">Belongs to the binding-protein-dependent transport system permease family.</text>
</comment>
<proteinExistence type="inferred from homology"/>
<keyword evidence="4 7" id="KW-0812">Transmembrane</keyword>
<reference evidence="9 10" key="1">
    <citation type="submission" date="2020-04" db="EMBL/GenBank/DDBJ databases">
        <title>Molecular characterization of pseudomonads from Agaricus bisporus reveal novel blotch 2 pathogens in Western Europe.</title>
        <authorList>
            <person name="Taparia T."/>
            <person name="Krijger M."/>
            <person name="Haynes E."/>
            <person name="Elpinstone J.G."/>
            <person name="Noble R."/>
            <person name="Van Der Wolf J."/>
        </authorList>
    </citation>
    <scope>NUCLEOTIDE SEQUENCE [LARGE SCALE GENOMIC DNA]</scope>
    <source>
        <strain evidence="9 10">IPO3738</strain>
    </source>
</reference>
<evidence type="ECO:0000256" key="2">
    <source>
        <dbReference type="ARBA" id="ARBA00022448"/>
    </source>
</evidence>
<dbReference type="PANTHER" id="PTHR30183:SF2">
    <property type="entry name" value="IRON UTILIZATION PROTEIN"/>
    <property type="match status" value="1"/>
</dbReference>
<keyword evidence="3" id="KW-1003">Cell membrane</keyword>
<evidence type="ECO:0000256" key="6">
    <source>
        <dbReference type="ARBA" id="ARBA00023136"/>
    </source>
</evidence>
<evidence type="ECO:0000256" key="3">
    <source>
        <dbReference type="ARBA" id="ARBA00022475"/>
    </source>
</evidence>
<protein>
    <submittedName>
        <fullName evidence="9">ABC transporter permease subunit</fullName>
    </submittedName>
</protein>
<keyword evidence="2 7" id="KW-0813">Transport</keyword>
<feature type="transmembrane region" description="Helical" evidence="7">
    <location>
        <begin position="85"/>
        <end position="106"/>
    </location>
</feature>
<comment type="caution">
    <text evidence="9">The sequence shown here is derived from an EMBL/GenBank/DDBJ whole genome shotgun (WGS) entry which is preliminary data.</text>
</comment>
<evidence type="ECO:0000313" key="10">
    <source>
        <dbReference type="Proteomes" id="UP000517547"/>
    </source>
</evidence>
<comment type="subcellular location">
    <subcellularLocation>
        <location evidence="1 7">Cell membrane</location>
        <topology evidence="1 7">Multi-pass membrane protein</topology>
    </subcellularLocation>
</comment>
<sequence>MSILSLRLSTWLCVPAVLLLGLPFLALVRETAWSHLQLAYGDWSALGVSLGLSLVSSALIVLLGLPLARWLARTRSAFKRGVESLVLMALLTPPLAMGILLVSAYGPYGTLGGPLARLGVSLTNNAPAFILAQLYGGLSYFVLAARGAFEAVPLSLEEAARGLGCSSVQVLWRVTLPLAARALAAGLAIVWVRVIGEFGIVMVFAYFPQGIPVKLFVNLQNDGVDAVYALLWLLLLVTLPFPLWCLSAFGRTTRG</sequence>
<evidence type="ECO:0000256" key="7">
    <source>
        <dbReference type="RuleBase" id="RU363032"/>
    </source>
</evidence>
<keyword evidence="5 7" id="KW-1133">Transmembrane helix</keyword>
<dbReference type="Proteomes" id="UP000517547">
    <property type="component" value="Unassembled WGS sequence"/>
</dbReference>
<dbReference type="CDD" id="cd06261">
    <property type="entry name" value="TM_PBP2"/>
    <property type="match status" value="1"/>
</dbReference>
<keyword evidence="6 7" id="KW-0472">Membrane</keyword>
<dbReference type="Gene3D" id="1.10.3720.10">
    <property type="entry name" value="MetI-like"/>
    <property type="match status" value="1"/>
</dbReference>
<evidence type="ECO:0000256" key="1">
    <source>
        <dbReference type="ARBA" id="ARBA00004651"/>
    </source>
</evidence>
<accession>A0A7Y7XVM3</accession>
<dbReference type="InterPro" id="IPR035906">
    <property type="entry name" value="MetI-like_sf"/>
</dbReference>
<dbReference type="EMBL" id="JACAQE010000002">
    <property type="protein sequence ID" value="NWC13119.1"/>
    <property type="molecule type" value="Genomic_DNA"/>
</dbReference>
<dbReference type="PANTHER" id="PTHR30183">
    <property type="entry name" value="MOLYBDENUM TRANSPORT SYSTEM PERMEASE PROTEIN MODB"/>
    <property type="match status" value="1"/>
</dbReference>
<dbReference type="GO" id="GO:0005886">
    <property type="term" value="C:plasma membrane"/>
    <property type="evidence" value="ECO:0007669"/>
    <property type="project" value="UniProtKB-SubCell"/>
</dbReference>
<evidence type="ECO:0000259" key="8">
    <source>
        <dbReference type="PROSITE" id="PS50928"/>
    </source>
</evidence>
<dbReference type="SUPFAM" id="SSF161098">
    <property type="entry name" value="MetI-like"/>
    <property type="match status" value="1"/>
</dbReference>
<gene>
    <name evidence="9" type="ORF">HX845_05685</name>
</gene>
<evidence type="ECO:0000313" key="9">
    <source>
        <dbReference type="EMBL" id="NWC13119.1"/>
    </source>
</evidence>
<dbReference type="PROSITE" id="PS50928">
    <property type="entry name" value="ABC_TM1"/>
    <property type="match status" value="1"/>
</dbReference>
<evidence type="ECO:0000256" key="4">
    <source>
        <dbReference type="ARBA" id="ARBA00022692"/>
    </source>
</evidence>
<dbReference type="InterPro" id="IPR000515">
    <property type="entry name" value="MetI-like"/>
</dbReference>
<feature type="transmembrane region" description="Helical" evidence="7">
    <location>
        <begin position="126"/>
        <end position="145"/>
    </location>
</feature>
<feature type="transmembrane region" description="Helical" evidence="7">
    <location>
        <begin position="227"/>
        <end position="249"/>
    </location>
</feature>
<evidence type="ECO:0000256" key="5">
    <source>
        <dbReference type="ARBA" id="ARBA00022989"/>
    </source>
</evidence>
<organism evidence="9 10">
    <name type="scientific">Pseudomonas gingeri</name>
    <dbReference type="NCBI Taxonomy" id="117681"/>
    <lineage>
        <taxon>Bacteria</taxon>
        <taxon>Pseudomonadati</taxon>
        <taxon>Pseudomonadota</taxon>
        <taxon>Gammaproteobacteria</taxon>
        <taxon>Pseudomonadales</taxon>
        <taxon>Pseudomonadaceae</taxon>
        <taxon>Pseudomonas</taxon>
    </lineage>
</organism>
<dbReference type="Pfam" id="PF00528">
    <property type="entry name" value="BPD_transp_1"/>
    <property type="match status" value="1"/>
</dbReference>
<name>A0A7Y7XVM3_9PSED</name>
<dbReference type="GO" id="GO:0055085">
    <property type="term" value="P:transmembrane transport"/>
    <property type="evidence" value="ECO:0007669"/>
    <property type="project" value="InterPro"/>
</dbReference>